<dbReference type="EMBL" id="AP027266">
    <property type="protein sequence ID" value="BDW85527.1"/>
    <property type="molecule type" value="Genomic_DNA"/>
</dbReference>
<reference evidence="6 7" key="1">
    <citation type="submission" date="2023-01" db="EMBL/GenBank/DDBJ databases">
        <title>Complete genome sequence of Roseicyclus marinus strain Dej080120_10.</title>
        <authorList>
            <person name="Ueki S."/>
            <person name="Maruyama F."/>
        </authorList>
    </citation>
    <scope>NUCLEOTIDE SEQUENCE [LARGE SCALE GENOMIC DNA]</scope>
    <source>
        <strain evidence="6 7">Dej080120_10</strain>
    </source>
</reference>
<organism evidence="6 7">
    <name type="scientific">Roseicyclus marinus</name>
    <dbReference type="NCBI Taxonomy" id="2161673"/>
    <lineage>
        <taxon>Bacteria</taxon>
        <taxon>Pseudomonadati</taxon>
        <taxon>Pseudomonadota</taxon>
        <taxon>Alphaproteobacteria</taxon>
        <taxon>Rhodobacterales</taxon>
        <taxon>Roseobacteraceae</taxon>
        <taxon>Roseicyclus</taxon>
    </lineage>
</organism>
<keyword evidence="1" id="KW-0001">2Fe-2S</keyword>
<evidence type="ECO:0000256" key="1">
    <source>
        <dbReference type="ARBA" id="ARBA00022714"/>
    </source>
</evidence>
<dbReference type="InterPro" id="IPR036922">
    <property type="entry name" value="Rieske_2Fe-2S_sf"/>
</dbReference>
<evidence type="ECO:0000256" key="3">
    <source>
        <dbReference type="ARBA" id="ARBA00023004"/>
    </source>
</evidence>
<evidence type="ECO:0000313" key="7">
    <source>
        <dbReference type="Proteomes" id="UP001337723"/>
    </source>
</evidence>
<dbReference type="AlphaFoldDB" id="A0AA48KI86"/>
<evidence type="ECO:0000256" key="4">
    <source>
        <dbReference type="ARBA" id="ARBA00023014"/>
    </source>
</evidence>
<proteinExistence type="predicted"/>
<name>A0AA48KI86_9RHOB</name>
<dbReference type="Gene3D" id="2.102.10.10">
    <property type="entry name" value="Rieske [2Fe-2S] iron-sulphur domain"/>
    <property type="match status" value="1"/>
</dbReference>
<feature type="domain" description="Rieske" evidence="5">
    <location>
        <begin position="17"/>
        <end position="118"/>
    </location>
</feature>
<dbReference type="Proteomes" id="UP001337723">
    <property type="component" value="Chromosome"/>
</dbReference>
<dbReference type="RefSeq" id="WP_338271344.1">
    <property type="nucleotide sequence ID" value="NZ_AP027266.1"/>
</dbReference>
<evidence type="ECO:0000256" key="2">
    <source>
        <dbReference type="ARBA" id="ARBA00022723"/>
    </source>
</evidence>
<dbReference type="Pfam" id="PF00355">
    <property type="entry name" value="Rieske"/>
    <property type="match status" value="1"/>
</dbReference>
<evidence type="ECO:0000259" key="5">
    <source>
        <dbReference type="PROSITE" id="PS51296"/>
    </source>
</evidence>
<gene>
    <name evidence="6" type="ORF">MACH21_17040</name>
</gene>
<accession>A0AA48KI86</accession>
<dbReference type="InterPro" id="IPR017941">
    <property type="entry name" value="Rieske_2Fe-2S"/>
</dbReference>
<dbReference type="SUPFAM" id="SSF50022">
    <property type="entry name" value="ISP domain"/>
    <property type="match status" value="1"/>
</dbReference>
<sequence length="119" mass="12305">MNHDAWRDFPGAPGAGARICRAVDVPVSGVASHDLDGFPVLLVASAEGVRAYVNACPHQYLPLDWRSGNILSADGATLRCSNHDAGFDACTGQGLDGLGQGCALDPVPVHIAGDWLVIG</sequence>
<dbReference type="KEGG" id="rmai:MACH21_17040"/>
<keyword evidence="2" id="KW-0479">Metal-binding</keyword>
<evidence type="ECO:0000313" key="6">
    <source>
        <dbReference type="EMBL" id="BDW85527.1"/>
    </source>
</evidence>
<keyword evidence="3" id="KW-0408">Iron</keyword>
<keyword evidence="4" id="KW-0411">Iron-sulfur</keyword>
<keyword evidence="7" id="KW-1185">Reference proteome</keyword>
<protein>
    <submittedName>
        <fullName evidence="6">(2Fe-2S)-binding protein</fullName>
    </submittedName>
</protein>
<dbReference type="GO" id="GO:0046872">
    <property type="term" value="F:metal ion binding"/>
    <property type="evidence" value="ECO:0007669"/>
    <property type="project" value="UniProtKB-KW"/>
</dbReference>
<dbReference type="GO" id="GO:0051537">
    <property type="term" value="F:2 iron, 2 sulfur cluster binding"/>
    <property type="evidence" value="ECO:0007669"/>
    <property type="project" value="UniProtKB-KW"/>
</dbReference>
<dbReference type="PROSITE" id="PS51296">
    <property type="entry name" value="RIESKE"/>
    <property type="match status" value="1"/>
</dbReference>